<reference evidence="3 4" key="1">
    <citation type="submission" date="2016-07" db="EMBL/GenBank/DDBJ databases">
        <title>Pervasive Adenine N6-methylation of Active Genes in Fungi.</title>
        <authorList>
            <consortium name="DOE Joint Genome Institute"/>
            <person name="Mondo S.J."/>
            <person name="Dannebaum R.O."/>
            <person name="Kuo R.C."/>
            <person name="Labutti K."/>
            <person name="Haridas S."/>
            <person name="Kuo A."/>
            <person name="Salamov A."/>
            <person name="Ahrendt S.R."/>
            <person name="Lipzen A."/>
            <person name="Sullivan W."/>
            <person name="Andreopoulos W.B."/>
            <person name="Clum A."/>
            <person name="Lindquist E."/>
            <person name="Daum C."/>
            <person name="Ramamoorthy G.K."/>
            <person name="Gryganskyi A."/>
            <person name="Culley D."/>
            <person name="Magnuson J.K."/>
            <person name="James T.Y."/>
            <person name="O'Malley M.A."/>
            <person name="Stajich J.E."/>
            <person name="Spatafora J.W."/>
            <person name="Visel A."/>
            <person name="Grigoriev I.V."/>
        </authorList>
    </citation>
    <scope>NUCLEOTIDE SEQUENCE [LARGE SCALE GENOMIC DNA]</scope>
    <source>
        <strain evidence="3 4">CBS 115471</strain>
    </source>
</reference>
<gene>
    <name evidence="3" type="ORF">BCR34DRAFT_560408</name>
</gene>
<name>A0A1Y1ZW10_9PLEO</name>
<dbReference type="EMBL" id="MCFA01000033">
    <property type="protein sequence ID" value="ORY14436.1"/>
    <property type="molecule type" value="Genomic_DNA"/>
</dbReference>
<keyword evidence="4" id="KW-1185">Reference proteome</keyword>
<keyword evidence="2" id="KW-0812">Transmembrane</keyword>
<feature type="transmembrane region" description="Helical" evidence="2">
    <location>
        <begin position="369"/>
        <end position="391"/>
    </location>
</feature>
<comment type="caution">
    <text evidence="3">The sequence shown here is derived from an EMBL/GenBank/DDBJ whole genome shotgun (WGS) entry which is preliminary data.</text>
</comment>
<dbReference type="OrthoDB" id="3801569at2759"/>
<feature type="region of interest" description="Disordered" evidence="1">
    <location>
        <begin position="1"/>
        <end position="38"/>
    </location>
</feature>
<organism evidence="3 4">
    <name type="scientific">Clohesyomyces aquaticus</name>
    <dbReference type="NCBI Taxonomy" id="1231657"/>
    <lineage>
        <taxon>Eukaryota</taxon>
        <taxon>Fungi</taxon>
        <taxon>Dikarya</taxon>
        <taxon>Ascomycota</taxon>
        <taxon>Pezizomycotina</taxon>
        <taxon>Dothideomycetes</taxon>
        <taxon>Pleosporomycetidae</taxon>
        <taxon>Pleosporales</taxon>
        <taxon>Lindgomycetaceae</taxon>
        <taxon>Clohesyomyces</taxon>
    </lineage>
</organism>
<feature type="region of interest" description="Disordered" evidence="1">
    <location>
        <begin position="502"/>
        <end position="525"/>
    </location>
</feature>
<protein>
    <submittedName>
        <fullName evidence="3">Uncharacterized protein</fullName>
    </submittedName>
</protein>
<feature type="transmembrane region" description="Helical" evidence="2">
    <location>
        <begin position="298"/>
        <end position="319"/>
    </location>
</feature>
<feature type="transmembrane region" description="Helical" evidence="2">
    <location>
        <begin position="49"/>
        <end position="68"/>
    </location>
</feature>
<dbReference type="Proteomes" id="UP000193144">
    <property type="component" value="Unassembled WGS sequence"/>
</dbReference>
<evidence type="ECO:0000313" key="3">
    <source>
        <dbReference type="EMBL" id="ORY14436.1"/>
    </source>
</evidence>
<proteinExistence type="predicted"/>
<keyword evidence="2" id="KW-0472">Membrane</keyword>
<sequence>MEPATAEKTQPATSETPRHGRYQGRAGKHLTPSATSDSPGRKYFDVTKIALVSIALHLVFLTCAMLMVSDGSRGILRRQYDLFDEVNNRYMFEKSDIAAKGIYVQEILHQLREFHIQKRSLEIYPECLVRGVNTAHKYFTGLDLGQYPQVPAEVISWTEENCRKLHYTPRVFLYPGTGHLTGMARAKEALLTKIVHIKEWLAKRVRSRLAILLGEQPPNQTKKARAERESTRFYMPRHFTLTGCDTSPCRLIYNNPQSKPDGTQAPDEALLEAFQRRGSILQGFITCLESLITISHTAFGILLMLTGLSHGAVIMKHYIDWAPFPILELLAEARPPPVYTHHSIGIIVLCFLATFSFGIAKLGATLPPLVYSAFLSTGITSIVAFVFSPGFSPGCLGIKRLLHEVRTLAVEMGYLQRPCDEHLTEESPNNAKSCLAVPEATHSADISPSQSRRVSSFGQDLVEAIKKREEQATDPHPWTLSTAFMDVDLHSDSDIEDTEFVDAAESGGNTPGSDSDDSIVIVTGD</sequence>
<evidence type="ECO:0000256" key="2">
    <source>
        <dbReference type="SAM" id="Phobius"/>
    </source>
</evidence>
<feature type="compositionally biased region" description="Basic residues" evidence="1">
    <location>
        <begin position="19"/>
        <end position="28"/>
    </location>
</feature>
<evidence type="ECO:0000313" key="4">
    <source>
        <dbReference type="Proteomes" id="UP000193144"/>
    </source>
</evidence>
<dbReference type="AlphaFoldDB" id="A0A1Y1ZW10"/>
<feature type="transmembrane region" description="Helical" evidence="2">
    <location>
        <begin position="339"/>
        <end position="357"/>
    </location>
</feature>
<keyword evidence="2" id="KW-1133">Transmembrane helix</keyword>
<accession>A0A1Y1ZW10</accession>
<evidence type="ECO:0000256" key="1">
    <source>
        <dbReference type="SAM" id="MobiDB-lite"/>
    </source>
</evidence>